<dbReference type="Pfam" id="PF12833">
    <property type="entry name" value="HTH_18"/>
    <property type="match status" value="1"/>
</dbReference>
<dbReference type="GO" id="GO:0003700">
    <property type="term" value="F:DNA-binding transcription factor activity"/>
    <property type="evidence" value="ECO:0007669"/>
    <property type="project" value="InterPro"/>
</dbReference>
<evidence type="ECO:0000256" key="2">
    <source>
        <dbReference type="ARBA" id="ARBA00023125"/>
    </source>
</evidence>
<dbReference type="Gene3D" id="1.10.10.60">
    <property type="entry name" value="Homeodomain-like"/>
    <property type="match status" value="1"/>
</dbReference>
<reference evidence="5 6" key="1">
    <citation type="submission" date="2017-02" db="EMBL/GenBank/DDBJ databases">
        <authorList>
            <person name="Peterson S.W."/>
        </authorList>
    </citation>
    <scope>NUCLEOTIDE SEQUENCE [LARGE SCALE GENOMIC DNA]</scope>
    <source>
        <strain evidence="5 6">DSM 22335</strain>
    </source>
</reference>
<keyword evidence="3" id="KW-0804">Transcription</keyword>
<protein>
    <submittedName>
        <fullName evidence="5">AraC-type DNA-binding protein</fullName>
    </submittedName>
</protein>
<dbReference type="SUPFAM" id="SSF46689">
    <property type="entry name" value="Homeodomain-like"/>
    <property type="match status" value="1"/>
</dbReference>
<dbReference type="InterPro" id="IPR009057">
    <property type="entry name" value="Homeodomain-like_sf"/>
</dbReference>
<proteinExistence type="predicted"/>
<organism evidence="5 6">
    <name type="scientific">Sediminibacterium ginsengisoli</name>
    <dbReference type="NCBI Taxonomy" id="413434"/>
    <lineage>
        <taxon>Bacteria</taxon>
        <taxon>Pseudomonadati</taxon>
        <taxon>Bacteroidota</taxon>
        <taxon>Chitinophagia</taxon>
        <taxon>Chitinophagales</taxon>
        <taxon>Chitinophagaceae</taxon>
        <taxon>Sediminibacterium</taxon>
    </lineage>
</organism>
<dbReference type="PANTHER" id="PTHR43280:SF2">
    <property type="entry name" value="HTH-TYPE TRANSCRIPTIONAL REGULATOR EXSA"/>
    <property type="match status" value="1"/>
</dbReference>
<dbReference type="AlphaFoldDB" id="A0A1T4LFC7"/>
<dbReference type="EMBL" id="FUWH01000002">
    <property type="protein sequence ID" value="SJZ53326.1"/>
    <property type="molecule type" value="Genomic_DNA"/>
</dbReference>
<gene>
    <name evidence="5" type="ORF">SAMN04488132_102472</name>
</gene>
<dbReference type="SMART" id="SM00342">
    <property type="entry name" value="HTH_ARAC"/>
    <property type="match status" value="1"/>
</dbReference>
<name>A0A1T4LFC7_9BACT</name>
<evidence type="ECO:0000313" key="6">
    <source>
        <dbReference type="Proteomes" id="UP000190888"/>
    </source>
</evidence>
<evidence type="ECO:0000259" key="4">
    <source>
        <dbReference type="PROSITE" id="PS01124"/>
    </source>
</evidence>
<evidence type="ECO:0000256" key="1">
    <source>
        <dbReference type="ARBA" id="ARBA00023015"/>
    </source>
</evidence>
<evidence type="ECO:0000313" key="5">
    <source>
        <dbReference type="EMBL" id="SJZ53326.1"/>
    </source>
</evidence>
<feature type="domain" description="HTH araC/xylS-type" evidence="4">
    <location>
        <begin position="9"/>
        <end position="114"/>
    </location>
</feature>
<dbReference type="GO" id="GO:0043565">
    <property type="term" value="F:sequence-specific DNA binding"/>
    <property type="evidence" value="ECO:0007669"/>
    <property type="project" value="InterPro"/>
</dbReference>
<dbReference type="Proteomes" id="UP000190888">
    <property type="component" value="Unassembled WGS sequence"/>
</dbReference>
<keyword evidence="1" id="KW-0805">Transcription regulation</keyword>
<sequence length="124" mass="14490">MKRSETIYADYLSLIDQHLDEVIGGKTDRMFELRDIAGEMCIHPTHLSNVIRELTGHHPCYFYEHKILERAKILLSDPSRSIADVAFQLTYDNSNFTKWFKKYNGSTPKAFRMQVFQNTETVTI</sequence>
<keyword evidence="2 5" id="KW-0238">DNA-binding</keyword>
<dbReference type="InterPro" id="IPR018060">
    <property type="entry name" value="HTH_AraC"/>
</dbReference>
<accession>A0A1T4LFC7</accession>
<keyword evidence="6" id="KW-1185">Reference proteome</keyword>
<evidence type="ECO:0000256" key="3">
    <source>
        <dbReference type="ARBA" id="ARBA00023163"/>
    </source>
</evidence>
<dbReference type="PANTHER" id="PTHR43280">
    <property type="entry name" value="ARAC-FAMILY TRANSCRIPTIONAL REGULATOR"/>
    <property type="match status" value="1"/>
</dbReference>
<dbReference type="RefSeq" id="WP_245825563.1">
    <property type="nucleotide sequence ID" value="NZ_FUWH01000002.1"/>
</dbReference>
<dbReference type="STRING" id="413434.SAMN04488132_102472"/>
<dbReference type="PROSITE" id="PS01124">
    <property type="entry name" value="HTH_ARAC_FAMILY_2"/>
    <property type="match status" value="1"/>
</dbReference>